<dbReference type="InterPro" id="IPR045297">
    <property type="entry name" value="Complex1_LYR_LYRM4"/>
</dbReference>
<dbReference type="InterPro" id="IPR036423">
    <property type="entry name" value="SOD-like_Cu/Zn_dom_sf"/>
</dbReference>
<comment type="subcellular location">
    <subcellularLocation>
        <location evidence="10">Lysosome membrane</location>
        <topology evidence="10">Peripheral membrane protein</topology>
    </subcellularLocation>
    <subcellularLocation>
        <location evidence="2">Secreted</location>
    </subcellularLocation>
</comment>
<organism evidence="13 14">
    <name type="scientific">Acer saccharum</name>
    <name type="common">Sugar maple</name>
    <dbReference type="NCBI Taxonomy" id="4024"/>
    <lineage>
        <taxon>Eukaryota</taxon>
        <taxon>Viridiplantae</taxon>
        <taxon>Streptophyta</taxon>
        <taxon>Embryophyta</taxon>
        <taxon>Tracheophyta</taxon>
        <taxon>Spermatophyta</taxon>
        <taxon>Magnoliopsida</taxon>
        <taxon>eudicotyledons</taxon>
        <taxon>Gunneridae</taxon>
        <taxon>Pentapetalae</taxon>
        <taxon>rosids</taxon>
        <taxon>malvids</taxon>
        <taxon>Sapindales</taxon>
        <taxon>Sapindaceae</taxon>
        <taxon>Hippocastanoideae</taxon>
        <taxon>Acereae</taxon>
        <taxon>Acer</taxon>
    </lineage>
</organism>
<evidence type="ECO:0000256" key="11">
    <source>
        <dbReference type="ARBA" id="ARBA00055929"/>
    </source>
</evidence>
<evidence type="ECO:0000256" key="8">
    <source>
        <dbReference type="ARBA" id="ARBA00023180"/>
    </source>
</evidence>
<reference evidence="13" key="2">
    <citation type="submission" date="2023-06" db="EMBL/GenBank/DDBJ databases">
        <authorList>
            <person name="Swenson N.G."/>
            <person name="Wegrzyn J.L."/>
            <person name="Mcevoy S.L."/>
        </authorList>
    </citation>
    <scope>NUCLEOTIDE SEQUENCE</scope>
    <source>
        <strain evidence="13">NS2018</strain>
        <tissue evidence="13">Leaf</tissue>
    </source>
</reference>
<evidence type="ECO:0000259" key="12">
    <source>
        <dbReference type="PROSITE" id="PS50846"/>
    </source>
</evidence>
<dbReference type="GO" id="GO:0004566">
    <property type="term" value="F:beta-glucuronidase activity"/>
    <property type="evidence" value="ECO:0007669"/>
    <property type="project" value="TreeGrafter"/>
</dbReference>
<keyword evidence="9" id="KW-0458">Lysosome</keyword>
<evidence type="ECO:0000313" key="13">
    <source>
        <dbReference type="EMBL" id="KAK0586105.1"/>
    </source>
</evidence>
<evidence type="ECO:0000256" key="3">
    <source>
        <dbReference type="ARBA" id="ARBA00009800"/>
    </source>
</evidence>
<dbReference type="InterPro" id="IPR005199">
    <property type="entry name" value="Glyco_hydro_79"/>
</dbReference>
<dbReference type="CDD" id="cd20264">
    <property type="entry name" value="Complex1_LYR_LYRM4"/>
    <property type="match status" value="1"/>
</dbReference>
<sequence length="917" mass="101402">MWSHDGETSVLIAFKIIVTSRSSTSLCQLSLAEVAPLSVVEPRAVAKPLSVAALLAVAQLSLSPHLWPSLTSSHRAPLAVEHISPSHTSGLGSGNFANSNFDFDLCLICMVDMKCEGCVNAVKNKLQTVNGVKNVKVDLSNQAVRILGCSPMKTMTEALEQTGRKSRLIGQGIPDGFLVTAAVAEFKGSDIFGVVRFAQVNMELARIEANFDGLSPGFFRLYITKHSSVHLSNLVGESAAMDSQRGIFLLFSFLVSLPAFLTQEVGPATIIVDGTSTIATIDDKFICATIDWWPHDKCNYNQCPWGNSSAMNLDLSHPVLAKAIQAFKPLRIRIGGSLQDRVLYDVGNLKLPCHPFMHMEDRLFGFSKGCLRMSRWDELYHLFNTTGAVLTFGLNALYGRHQIKKGVWGGAWDSSNAQDFIKYTISKGHRIDSWEFGNELSGSGVGASVDAELYGKDLINLKKIINKLYEKSTSKPALVAPGGFFDQKWYSQFLKVSGPGVVNVLTHHIYNLGAGVDPNLVKKILDPRHLSKISETFSNLKQTIDHDGPWASAWVGESGGAYNSGGRHVSNTFVNSFWYLDQLGMSSKYNTKVYCRQTLIGGNYGLLNKTTFVPNPDYYSALLWHRLMGKGVLHVGSSASSFLRTYAHCSKGREGMTLLLINLSNQTAYTINVQNRKEMYLPARERNIKESFVLHSLKRSVAWVGNRASEEALSREEYHLTPKDGDIQSQTMVLNGFPIKLTEDRGIPTLDPVRVDVKIIEILLEGLNQSRASGVLCKPPGLDSVMEIFPEGLTRSRASRVLYSPPSWLVMAIILEGLSRSRASEMASRTEILGLYRSLLRTACELCDYNIREYMKRHTTNGFCQNQKLSFPDSIWSAYTEGKNQLELAKRQSVVYSLYAPKVKSVMELDNAAITTN</sequence>
<dbReference type="EMBL" id="JAUESC010000382">
    <property type="protein sequence ID" value="KAK0586105.1"/>
    <property type="molecule type" value="Genomic_DNA"/>
</dbReference>
<dbReference type="InterPro" id="IPR036163">
    <property type="entry name" value="HMA_dom_sf"/>
</dbReference>
<dbReference type="InterPro" id="IPR006121">
    <property type="entry name" value="HMA_dom"/>
</dbReference>
<evidence type="ECO:0000256" key="7">
    <source>
        <dbReference type="ARBA" id="ARBA00023136"/>
    </source>
</evidence>
<keyword evidence="8" id="KW-0325">Glycoprotein</keyword>
<dbReference type="GO" id="GO:0046872">
    <property type="term" value="F:metal ion binding"/>
    <property type="evidence" value="ECO:0007669"/>
    <property type="project" value="InterPro"/>
</dbReference>
<reference evidence="13" key="1">
    <citation type="journal article" date="2022" name="Plant J.">
        <title>Strategies of tolerance reflected in two North American maple genomes.</title>
        <authorList>
            <person name="McEvoy S.L."/>
            <person name="Sezen U.U."/>
            <person name="Trouern-Trend A."/>
            <person name="McMahon S.M."/>
            <person name="Schaberg P.G."/>
            <person name="Yang J."/>
            <person name="Wegrzyn J.L."/>
            <person name="Swenson N.G."/>
        </authorList>
    </citation>
    <scope>NUCLEOTIDE SEQUENCE</scope>
    <source>
        <strain evidence="13">NS2018</strain>
    </source>
</reference>
<dbReference type="PANTHER" id="PTHR14363">
    <property type="entry name" value="HEPARANASE-RELATED"/>
    <property type="match status" value="1"/>
</dbReference>
<proteinExistence type="inferred from homology"/>
<evidence type="ECO:0000256" key="1">
    <source>
        <dbReference type="ARBA" id="ARBA00001973"/>
    </source>
</evidence>
<dbReference type="Gene3D" id="3.20.20.80">
    <property type="entry name" value="Glycosidases"/>
    <property type="match status" value="1"/>
</dbReference>
<accession>A0AA39VME7</accession>
<comment type="caution">
    <text evidence="13">The sequence shown here is derived from an EMBL/GenBank/DDBJ whole genome shotgun (WGS) entry which is preliminary data.</text>
</comment>
<keyword evidence="6" id="KW-0378">Hydrolase</keyword>
<dbReference type="SUPFAM" id="SSF55008">
    <property type="entry name" value="HMA, heavy metal-associated domain"/>
    <property type="match status" value="1"/>
</dbReference>
<evidence type="ECO:0000256" key="5">
    <source>
        <dbReference type="ARBA" id="ARBA00022729"/>
    </source>
</evidence>
<dbReference type="AlphaFoldDB" id="A0AA39VME7"/>
<dbReference type="GO" id="GO:0009505">
    <property type="term" value="C:plant-type cell wall"/>
    <property type="evidence" value="ECO:0007669"/>
    <property type="project" value="TreeGrafter"/>
</dbReference>
<evidence type="ECO:0000256" key="6">
    <source>
        <dbReference type="ARBA" id="ARBA00022801"/>
    </source>
</evidence>
<evidence type="ECO:0000256" key="4">
    <source>
        <dbReference type="ARBA" id="ARBA00022525"/>
    </source>
</evidence>
<name>A0AA39VME7_ACESA</name>
<dbReference type="SUPFAM" id="SSF49329">
    <property type="entry name" value="Cu,Zn superoxide dismutase-like"/>
    <property type="match status" value="1"/>
</dbReference>
<keyword evidence="7" id="KW-0472">Membrane</keyword>
<dbReference type="GO" id="GO:0005576">
    <property type="term" value="C:extracellular region"/>
    <property type="evidence" value="ECO:0007669"/>
    <property type="project" value="UniProtKB-SubCell"/>
</dbReference>
<comment type="similarity">
    <text evidence="3">Belongs to the glycosyl hydrolase 79 family.</text>
</comment>
<evidence type="ECO:0000256" key="10">
    <source>
        <dbReference type="ARBA" id="ARBA00023765"/>
    </source>
</evidence>
<dbReference type="InterPro" id="IPR008011">
    <property type="entry name" value="Complex1_LYR_dom"/>
</dbReference>
<dbReference type="GO" id="GO:0016226">
    <property type="term" value="P:iron-sulfur cluster assembly"/>
    <property type="evidence" value="ECO:0007669"/>
    <property type="project" value="InterPro"/>
</dbReference>
<evidence type="ECO:0000256" key="2">
    <source>
        <dbReference type="ARBA" id="ARBA00004613"/>
    </source>
</evidence>
<dbReference type="Pfam" id="PF03662">
    <property type="entry name" value="Glyco_hydro_79n"/>
    <property type="match status" value="1"/>
</dbReference>
<keyword evidence="5" id="KW-0732">Signal</keyword>
<keyword evidence="14" id="KW-1185">Reference proteome</keyword>
<evidence type="ECO:0000313" key="14">
    <source>
        <dbReference type="Proteomes" id="UP001168877"/>
    </source>
</evidence>
<feature type="domain" description="HMA" evidence="12">
    <location>
        <begin position="104"/>
        <end position="167"/>
    </location>
</feature>
<dbReference type="Gene3D" id="3.30.70.100">
    <property type="match status" value="1"/>
</dbReference>
<dbReference type="SUPFAM" id="SSF51445">
    <property type="entry name" value="(Trans)glycosidases"/>
    <property type="match status" value="1"/>
</dbReference>
<protein>
    <recommendedName>
        <fullName evidence="12">HMA domain-containing protein</fullName>
    </recommendedName>
</protein>
<dbReference type="InterPro" id="IPR017853">
    <property type="entry name" value="GH"/>
</dbReference>
<dbReference type="Pfam" id="PF00403">
    <property type="entry name" value="HMA"/>
    <property type="match status" value="1"/>
</dbReference>
<gene>
    <name evidence="13" type="ORF">LWI29_001023</name>
</gene>
<keyword evidence="4" id="KW-0964">Secreted</keyword>
<dbReference type="GO" id="GO:0005765">
    <property type="term" value="C:lysosomal membrane"/>
    <property type="evidence" value="ECO:0007669"/>
    <property type="project" value="UniProtKB-SubCell"/>
</dbReference>
<comment type="function">
    <text evidence="11">Endoglycosidase which is a cell surface and extracellular matrix-degrading enzyme. Cleaves heparan sulfate proteoglycans (HSPGs) into heparan sulfate side chains and core proteoglycans.</text>
</comment>
<dbReference type="GO" id="GO:0006801">
    <property type="term" value="P:superoxide metabolic process"/>
    <property type="evidence" value="ECO:0007669"/>
    <property type="project" value="InterPro"/>
</dbReference>
<evidence type="ECO:0000256" key="9">
    <source>
        <dbReference type="ARBA" id="ARBA00023228"/>
    </source>
</evidence>
<dbReference type="PROSITE" id="PS50846">
    <property type="entry name" value="HMA_2"/>
    <property type="match status" value="1"/>
</dbReference>
<dbReference type="Pfam" id="PF05347">
    <property type="entry name" value="Complex1_LYR"/>
    <property type="match status" value="1"/>
</dbReference>
<dbReference type="PANTHER" id="PTHR14363:SF21">
    <property type="entry name" value="HEPARANASE-LIKE PROTEIN 1"/>
    <property type="match status" value="1"/>
</dbReference>
<dbReference type="CDD" id="cd00371">
    <property type="entry name" value="HMA"/>
    <property type="match status" value="1"/>
</dbReference>
<dbReference type="Proteomes" id="UP001168877">
    <property type="component" value="Unassembled WGS sequence"/>
</dbReference>
<comment type="cofactor">
    <cofactor evidence="1">
        <name>Cu(2+)</name>
        <dbReference type="ChEBI" id="CHEBI:29036"/>
    </cofactor>
</comment>
<dbReference type="FunFam" id="3.20.20.80:FF:000023">
    <property type="entry name" value="heparanase-like protein 3"/>
    <property type="match status" value="1"/>
</dbReference>